<keyword evidence="2" id="KW-1185">Reference proteome</keyword>
<organism evidence="1 2">
    <name type="scientific">Sphingomonas arvum</name>
    <dbReference type="NCBI Taxonomy" id="2992113"/>
    <lineage>
        <taxon>Bacteria</taxon>
        <taxon>Pseudomonadati</taxon>
        <taxon>Pseudomonadota</taxon>
        <taxon>Alphaproteobacteria</taxon>
        <taxon>Sphingomonadales</taxon>
        <taxon>Sphingomonadaceae</taxon>
        <taxon>Sphingomonas</taxon>
    </lineage>
</organism>
<evidence type="ECO:0000313" key="2">
    <source>
        <dbReference type="Proteomes" id="UP001526246"/>
    </source>
</evidence>
<accession>A0ABT3JD52</accession>
<sequence length="43" mass="4566">MNQWAFVLAAFGVMAGGTGGLLAWSWPAMRSAEAKAEALGKRR</sequence>
<reference evidence="1 2" key="1">
    <citation type="submission" date="2022-10" db="EMBL/GenBank/DDBJ databases">
        <title>Sphingomonas sp.</title>
        <authorList>
            <person name="Jin C."/>
        </authorList>
    </citation>
    <scope>NUCLEOTIDE SEQUENCE [LARGE SCALE GENOMIC DNA]</scope>
    <source>
        <strain evidence="1 2">BN140010</strain>
    </source>
</reference>
<name>A0ABT3JD52_9SPHN</name>
<dbReference type="EMBL" id="JAPDOB010000001">
    <property type="protein sequence ID" value="MCW3796998.1"/>
    <property type="molecule type" value="Genomic_DNA"/>
</dbReference>
<gene>
    <name evidence="1" type="ORF">OMW55_04160</name>
</gene>
<dbReference type="Proteomes" id="UP001526246">
    <property type="component" value="Unassembled WGS sequence"/>
</dbReference>
<proteinExistence type="predicted"/>
<dbReference type="RefSeq" id="WP_264881048.1">
    <property type="nucleotide sequence ID" value="NZ_JAPDOB010000001.1"/>
</dbReference>
<protein>
    <submittedName>
        <fullName evidence="1">Uncharacterized protein</fullName>
    </submittedName>
</protein>
<comment type="caution">
    <text evidence="1">The sequence shown here is derived from an EMBL/GenBank/DDBJ whole genome shotgun (WGS) entry which is preliminary data.</text>
</comment>
<evidence type="ECO:0000313" key="1">
    <source>
        <dbReference type="EMBL" id="MCW3796998.1"/>
    </source>
</evidence>